<evidence type="ECO:0000256" key="2">
    <source>
        <dbReference type="SAM" id="Phobius"/>
    </source>
</evidence>
<dbReference type="GO" id="GO:0017004">
    <property type="term" value="P:cytochrome complex assembly"/>
    <property type="evidence" value="ECO:0007669"/>
    <property type="project" value="UniProtKB-KW"/>
</dbReference>
<gene>
    <name evidence="3" type="primary">dsbD</name>
</gene>
<feature type="transmembrane region" description="Helical" evidence="2">
    <location>
        <begin position="153"/>
        <end position="179"/>
    </location>
</feature>
<dbReference type="InterPro" id="IPR051790">
    <property type="entry name" value="Cytochrome_c-biogenesis_DsbD"/>
</dbReference>
<dbReference type="EMBL" id="KT266849">
    <property type="protein sequence ID" value="AMJ16842.1"/>
    <property type="molecule type" value="Genomic_DNA"/>
</dbReference>
<feature type="transmembrane region" description="Helical" evidence="2">
    <location>
        <begin position="109"/>
        <end position="132"/>
    </location>
</feature>
<dbReference type="RefSeq" id="YP_009326585.1">
    <property type="nucleotide sequence ID" value="NC_032041.1"/>
</dbReference>
<evidence type="ECO:0000313" key="3">
    <source>
        <dbReference type="EMBL" id="AMJ16842.1"/>
    </source>
</evidence>
<feature type="transmembrane region" description="Helical" evidence="2">
    <location>
        <begin position="185"/>
        <end position="214"/>
    </location>
</feature>
<keyword evidence="2" id="KW-0472">Membrane</keyword>
<dbReference type="PANTHER" id="PTHR31272">
    <property type="entry name" value="CYTOCHROME C-TYPE BIOGENESIS PROTEIN HI_1454-RELATED"/>
    <property type="match status" value="1"/>
</dbReference>
<keyword evidence="2" id="KW-1133">Transmembrane helix</keyword>
<accession>A0A1I9KQG1</accession>
<sequence length="248" mass="28900">MSFIFNLWYGYEISLYYLQQKIASFLFLEITTIKPIIVLVLFFSGILTSVTPCFISIVPLSISYINSNSDGYNYKNILLLGICTSLFIVIFSMSFVNYSFFLFFKGIPFISFFTLMLIALDLLQVLNFSNYLNSFYVNNLNKKKTYNNLIIKSYFTGCIIGFTTVPCSSPIILLINFWLHHSDQILFSFIYLIIYLMGSIIPLFFIFNVILNYIQLYILSYVWNTIIPFMGCFLLSISTFLFLDKLFI</sequence>
<keyword evidence="2" id="KW-0812">Transmembrane</keyword>
<protein>
    <submittedName>
        <fullName evidence="3">Thiol:disulfide interchange protein</fullName>
    </submittedName>
</protein>
<name>A0A1I9KQG1_9FLOR</name>
<keyword evidence="3" id="KW-0934">Plastid</keyword>
<dbReference type="GeneID" id="30511612"/>
<dbReference type="AlphaFoldDB" id="A0A1I9KQG1"/>
<proteinExistence type="predicted"/>
<geneLocation type="plastid" evidence="3"/>
<feature type="transmembrane region" description="Helical" evidence="2">
    <location>
        <begin position="36"/>
        <end position="65"/>
    </location>
</feature>
<evidence type="ECO:0000256" key="1">
    <source>
        <dbReference type="ARBA" id="ARBA00022748"/>
    </source>
</evidence>
<organism evidence="3">
    <name type="scientific">Membranoptera platyphylla</name>
    <dbReference type="NCBI Taxonomy" id="1204437"/>
    <lineage>
        <taxon>Eukaryota</taxon>
        <taxon>Rhodophyta</taxon>
        <taxon>Florideophyceae</taxon>
        <taxon>Rhodymeniophycidae</taxon>
        <taxon>Ceramiales</taxon>
        <taxon>Delesseriaceae</taxon>
        <taxon>Membranoptera</taxon>
    </lineage>
</organism>
<feature type="transmembrane region" description="Helical" evidence="2">
    <location>
        <begin position="77"/>
        <end position="103"/>
    </location>
</feature>
<feature type="transmembrane region" description="Helical" evidence="2">
    <location>
        <begin position="221"/>
        <end position="243"/>
    </location>
</feature>
<dbReference type="PANTHER" id="PTHR31272:SF6">
    <property type="entry name" value="CYTOCHROME C-TYPE BIOGENESIS CCDA-LIKE CHLOROPLASTIC PROTEIN"/>
    <property type="match status" value="1"/>
</dbReference>
<reference evidence="3" key="1">
    <citation type="submission" date="2015-07" db="EMBL/GenBank/DDBJ databases">
        <title>Molecular Investigation of Pacific North American Membranoptera.</title>
        <authorList>
            <person name="Hughey J.R."/>
            <person name="Hommersand M.H."/>
            <person name="Miller K.A."/>
            <person name="Fuller T."/>
            <person name="Lin S.-M."/>
            <person name="Gabrielson P.W."/>
        </authorList>
    </citation>
    <scope>NUCLEOTIDE SEQUENCE</scope>
</reference>
<keyword evidence="1" id="KW-0201">Cytochrome c-type biogenesis</keyword>